<dbReference type="PANTHER" id="PTHR47992">
    <property type="entry name" value="PROTEIN PHOSPHATASE"/>
    <property type="match status" value="1"/>
</dbReference>
<evidence type="ECO:0000313" key="10">
    <source>
        <dbReference type="Proteomes" id="UP000187209"/>
    </source>
</evidence>
<dbReference type="GO" id="GO:0046872">
    <property type="term" value="F:metal ion binding"/>
    <property type="evidence" value="ECO:0007669"/>
    <property type="project" value="UniProtKB-KW"/>
</dbReference>
<keyword evidence="2" id="KW-0479">Metal-binding</keyword>
<dbReference type="EMBL" id="MPUH01000157">
    <property type="protein sequence ID" value="OMJ88204.1"/>
    <property type="molecule type" value="Genomic_DNA"/>
</dbReference>
<evidence type="ECO:0000259" key="8">
    <source>
        <dbReference type="PROSITE" id="PS51746"/>
    </source>
</evidence>
<evidence type="ECO:0000256" key="7">
    <source>
        <dbReference type="SAM" id="MobiDB-lite"/>
    </source>
</evidence>
<accession>A0A1R2CGS7</accession>
<feature type="compositionally biased region" description="Basic and acidic residues" evidence="7">
    <location>
        <begin position="1"/>
        <end position="18"/>
    </location>
</feature>
<dbReference type="PROSITE" id="PS01032">
    <property type="entry name" value="PPM_1"/>
    <property type="match status" value="1"/>
</dbReference>
<dbReference type="PROSITE" id="PS51746">
    <property type="entry name" value="PPM_2"/>
    <property type="match status" value="1"/>
</dbReference>
<evidence type="ECO:0000256" key="5">
    <source>
        <dbReference type="ARBA" id="ARBA00023136"/>
    </source>
</evidence>
<dbReference type="CDD" id="cd00143">
    <property type="entry name" value="PP2Cc"/>
    <property type="match status" value="1"/>
</dbReference>
<dbReference type="InterPro" id="IPR015655">
    <property type="entry name" value="PP2C"/>
</dbReference>
<keyword evidence="3 6" id="KW-0378">Hydrolase</keyword>
<evidence type="ECO:0000256" key="4">
    <source>
        <dbReference type="ARBA" id="ARBA00022912"/>
    </source>
</evidence>
<dbReference type="SMART" id="SM00332">
    <property type="entry name" value="PP2Cc"/>
    <property type="match status" value="1"/>
</dbReference>
<reference evidence="9 10" key="1">
    <citation type="submission" date="2016-11" db="EMBL/GenBank/DDBJ databases">
        <title>The macronuclear genome of Stentor coeruleus: a giant cell with tiny introns.</title>
        <authorList>
            <person name="Slabodnick M."/>
            <person name="Ruby J.G."/>
            <person name="Reiff S.B."/>
            <person name="Swart E.C."/>
            <person name="Gosai S."/>
            <person name="Prabakaran S."/>
            <person name="Witkowska E."/>
            <person name="Larue G.E."/>
            <person name="Fisher S."/>
            <person name="Freeman R.M."/>
            <person name="Gunawardena J."/>
            <person name="Chu W."/>
            <person name="Stover N.A."/>
            <person name="Gregory B.D."/>
            <person name="Nowacki M."/>
            <person name="Derisi J."/>
            <person name="Roy S.W."/>
            <person name="Marshall W.F."/>
            <person name="Sood P."/>
        </authorList>
    </citation>
    <scope>NUCLEOTIDE SEQUENCE [LARGE SCALE GENOMIC DNA]</scope>
    <source>
        <strain evidence="9">WM001</strain>
    </source>
</reference>
<feature type="region of interest" description="Disordered" evidence="7">
    <location>
        <begin position="1"/>
        <end position="30"/>
    </location>
</feature>
<comment type="similarity">
    <text evidence="6">Belongs to the PP2C family.</text>
</comment>
<comment type="subcellular location">
    <subcellularLocation>
        <location evidence="1">Membrane</location>
        <topology evidence="1">Peripheral membrane protein</topology>
    </subcellularLocation>
</comment>
<organism evidence="9 10">
    <name type="scientific">Stentor coeruleus</name>
    <dbReference type="NCBI Taxonomy" id="5963"/>
    <lineage>
        <taxon>Eukaryota</taxon>
        <taxon>Sar</taxon>
        <taxon>Alveolata</taxon>
        <taxon>Ciliophora</taxon>
        <taxon>Postciliodesmatophora</taxon>
        <taxon>Heterotrichea</taxon>
        <taxon>Heterotrichida</taxon>
        <taxon>Stentoridae</taxon>
        <taxon>Stentor</taxon>
    </lineage>
</organism>
<dbReference type="OrthoDB" id="10264738at2759"/>
<feature type="domain" description="PPM-type phosphatase" evidence="8">
    <location>
        <begin position="76"/>
        <end position="348"/>
    </location>
</feature>
<dbReference type="Gene3D" id="3.60.40.10">
    <property type="entry name" value="PPM-type phosphatase domain"/>
    <property type="match status" value="1"/>
</dbReference>
<keyword evidence="10" id="KW-1185">Reference proteome</keyword>
<comment type="caution">
    <text evidence="9">The sequence shown here is derived from an EMBL/GenBank/DDBJ whole genome shotgun (WGS) entry which is preliminary data.</text>
</comment>
<keyword evidence="4 6" id="KW-0904">Protein phosphatase</keyword>
<dbReference type="AlphaFoldDB" id="A0A1R2CGS7"/>
<proteinExistence type="inferred from homology"/>
<evidence type="ECO:0000256" key="1">
    <source>
        <dbReference type="ARBA" id="ARBA00004170"/>
    </source>
</evidence>
<dbReference type="Proteomes" id="UP000187209">
    <property type="component" value="Unassembled WGS sequence"/>
</dbReference>
<sequence>MTHEQANKFKADNPDSSKRPSVKPSKGKSEQGSLILLKEKIVLEGTLSLSNQQGFEEKRMSINRDEINIEMLSKLGVSVTCKKGLKPDCPNQDDYFVAIDNEAILLGVFDGHGPFGHDISNYAHKALPIIITNHPEWEKNPEVAIQSAFTECHTSLIHESESSNKTFDCSISGTTATLAFISKNKLYIAHVGDSRAVLAQSIDNQIQAKTLTIDHRPNLPNETERIVKCGGEIRKLSEDSPFRVFFPGENYPGLNMSRSFGDKLSRPLGVISEPDILTLDLTSNDLFILICSDGVWEFISSQEAVTLVNRCEGDAKKASEKLAALAWMRWKQHFDSLVDDITVILVYLNRNQS</sequence>
<dbReference type="GO" id="GO:0004722">
    <property type="term" value="F:protein serine/threonine phosphatase activity"/>
    <property type="evidence" value="ECO:0007669"/>
    <property type="project" value="InterPro"/>
</dbReference>
<protein>
    <recommendedName>
        <fullName evidence="8">PPM-type phosphatase domain-containing protein</fullName>
    </recommendedName>
</protein>
<dbReference type="Pfam" id="PF00481">
    <property type="entry name" value="PP2C"/>
    <property type="match status" value="1"/>
</dbReference>
<dbReference type="GO" id="GO:0016020">
    <property type="term" value="C:membrane"/>
    <property type="evidence" value="ECO:0007669"/>
    <property type="project" value="UniProtKB-SubCell"/>
</dbReference>
<keyword evidence="5" id="KW-0472">Membrane</keyword>
<name>A0A1R2CGS7_9CILI</name>
<evidence type="ECO:0000256" key="3">
    <source>
        <dbReference type="ARBA" id="ARBA00022801"/>
    </source>
</evidence>
<evidence type="ECO:0000256" key="2">
    <source>
        <dbReference type="ARBA" id="ARBA00022723"/>
    </source>
</evidence>
<dbReference type="InterPro" id="IPR036457">
    <property type="entry name" value="PPM-type-like_dom_sf"/>
</dbReference>
<dbReference type="SUPFAM" id="SSF81606">
    <property type="entry name" value="PP2C-like"/>
    <property type="match status" value="1"/>
</dbReference>
<dbReference type="InterPro" id="IPR001932">
    <property type="entry name" value="PPM-type_phosphatase-like_dom"/>
</dbReference>
<evidence type="ECO:0000313" key="9">
    <source>
        <dbReference type="EMBL" id="OMJ88204.1"/>
    </source>
</evidence>
<dbReference type="InterPro" id="IPR000222">
    <property type="entry name" value="PP2C_BS"/>
</dbReference>
<gene>
    <name evidence="9" type="ORF">SteCoe_9940</name>
</gene>
<evidence type="ECO:0000256" key="6">
    <source>
        <dbReference type="RuleBase" id="RU003465"/>
    </source>
</evidence>